<accession>A0A4Y2DI50</accession>
<organism evidence="1 2">
    <name type="scientific">Araneus ventricosus</name>
    <name type="common">Orbweaver spider</name>
    <name type="synonym">Epeira ventricosa</name>
    <dbReference type="NCBI Taxonomy" id="182803"/>
    <lineage>
        <taxon>Eukaryota</taxon>
        <taxon>Metazoa</taxon>
        <taxon>Ecdysozoa</taxon>
        <taxon>Arthropoda</taxon>
        <taxon>Chelicerata</taxon>
        <taxon>Arachnida</taxon>
        <taxon>Araneae</taxon>
        <taxon>Araneomorphae</taxon>
        <taxon>Entelegynae</taxon>
        <taxon>Araneoidea</taxon>
        <taxon>Araneidae</taxon>
        <taxon>Araneus</taxon>
    </lineage>
</organism>
<dbReference type="EMBL" id="BGPR01000374">
    <property type="protein sequence ID" value="GBM16460.1"/>
    <property type="molecule type" value="Genomic_DNA"/>
</dbReference>
<sequence length="78" mass="8768">MTDFIIILYVLIDNVEYAKTYVYRIDGVDGGEMDVTGLKSTNLAKSKFALEVDDQFAISENQIKARLPDPIVAVDIRK</sequence>
<evidence type="ECO:0000313" key="1">
    <source>
        <dbReference type="EMBL" id="GBM16460.1"/>
    </source>
</evidence>
<dbReference type="OrthoDB" id="6767476at2759"/>
<dbReference type="Proteomes" id="UP000499080">
    <property type="component" value="Unassembled WGS sequence"/>
</dbReference>
<proteinExistence type="predicted"/>
<dbReference type="AlphaFoldDB" id="A0A4Y2DI50"/>
<comment type="caution">
    <text evidence="1">The sequence shown here is derived from an EMBL/GenBank/DDBJ whole genome shotgun (WGS) entry which is preliminary data.</text>
</comment>
<keyword evidence="2" id="KW-1185">Reference proteome</keyword>
<reference evidence="1 2" key="1">
    <citation type="journal article" date="2019" name="Sci. Rep.">
        <title>Orb-weaving spider Araneus ventricosus genome elucidates the spidroin gene catalogue.</title>
        <authorList>
            <person name="Kono N."/>
            <person name="Nakamura H."/>
            <person name="Ohtoshi R."/>
            <person name="Moran D.A.P."/>
            <person name="Shinohara A."/>
            <person name="Yoshida Y."/>
            <person name="Fujiwara M."/>
            <person name="Mori M."/>
            <person name="Tomita M."/>
            <person name="Arakawa K."/>
        </authorList>
    </citation>
    <scope>NUCLEOTIDE SEQUENCE [LARGE SCALE GENOMIC DNA]</scope>
</reference>
<name>A0A4Y2DI50_ARAVE</name>
<gene>
    <name evidence="1" type="ORF">AVEN_94947_1</name>
</gene>
<evidence type="ECO:0000313" key="2">
    <source>
        <dbReference type="Proteomes" id="UP000499080"/>
    </source>
</evidence>
<protein>
    <submittedName>
        <fullName evidence="1">Uncharacterized protein</fullName>
    </submittedName>
</protein>